<dbReference type="AlphaFoldDB" id="A0A0L0QM04"/>
<dbReference type="PROSITE" id="PS51898">
    <property type="entry name" value="TYR_RECOMBINASE"/>
    <property type="match status" value="1"/>
</dbReference>
<dbReference type="InterPro" id="IPR004107">
    <property type="entry name" value="Integrase_SAM-like_N"/>
</dbReference>
<evidence type="ECO:0000259" key="6">
    <source>
        <dbReference type="PROSITE" id="PS51898"/>
    </source>
</evidence>
<dbReference type="GeneID" id="66872400"/>
<keyword evidence="2" id="KW-0229">DNA integration</keyword>
<dbReference type="PANTHER" id="PTHR30349">
    <property type="entry name" value="PHAGE INTEGRASE-RELATED"/>
    <property type="match status" value="1"/>
</dbReference>
<evidence type="ECO:0000256" key="5">
    <source>
        <dbReference type="PROSITE-ProRule" id="PRU01248"/>
    </source>
</evidence>
<dbReference type="InterPro" id="IPR011010">
    <property type="entry name" value="DNA_brk_join_enz"/>
</dbReference>
<keyword evidence="4" id="KW-0233">DNA recombination</keyword>
<evidence type="ECO:0000259" key="7">
    <source>
        <dbReference type="PROSITE" id="PS51900"/>
    </source>
</evidence>
<keyword evidence="9" id="KW-1185">Reference proteome</keyword>
<dbReference type="Pfam" id="PF14657">
    <property type="entry name" value="Arm-DNA-bind_4"/>
    <property type="match status" value="1"/>
</dbReference>
<dbReference type="Pfam" id="PF00589">
    <property type="entry name" value="Phage_integrase"/>
    <property type="match status" value="1"/>
</dbReference>
<sequence length="403" mass="47003">MTKDIVKKAKNGTYYFRANLGYHPITGKQIQKYRSGFKTKKEAREEYSRLLLTKSDALEEKQDDVLFQHFIEDIFLPWYKTQVKGRTYDNRLPTVRKHFTFFNNLITTEITPIHVQKWQLALSKKKYRSSYIRNVQGLFSMAMDRAVVLGLAENNPSKIVGNVKKTKTKIDFWTKEEFEKVISLFYKEDYYQHFLFISLWFLFMTGMRIGEATAIQWEDIDFDKGLLSIDKTLYYKNLDNYSFVEPKTKASVRHIALDGDTLTLLREWKDAQQSVVQTNFVMSYNGIPTQKHTLANAITRFSKKAGVHRIRLHALRHSHASLLISMGENPLIIKDRLGHEDIETTLGTYGHLYPNSNFEVAHKLEGIMSYQTATENEDTSPKNQFTARYLRKGLKTNNAITMQ</sequence>
<feature type="domain" description="Core-binding (CB)" evidence="7">
    <location>
        <begin position="61"/>
        <end position="147"/>
    </location>
</feature>
<evidence type="ECO:0000313" key="8">
    <source>
        <dbReference type="EMBL" id="KNE19308.1"/>
    </source>
</evidence>
<dbReference type="EMBL" id="LGTO01000007">
    <property type="protein sequence ID" value="KNE19308.1"/>
    <property type="molecule type" value="Genomic_DNA"/>
</dbReference>
<name>A0A0L0QM04_VIRPA</name>
<reference evidence="9" key="1">
    <citation type="submission" date="2015-07" db="EMBL/GenBank/DDBJ databases">
        <title>Fjat-10053 dsm26.</title>
        <authorList>
            <person name="Liu B."/>
            <person name="Wang J."/>
            <person name="Zhu Y."/>
            <person name="Liu G."/>
            <person name="Chen Q."/>
            <person name="Chen Z."/>
            <person name="Lan J."/>
            <person name="Che J."/>
            <person name="Ge C."/>
            <person name="Shi H."/>
            <person name="Pan Z."/>
            <person name="Liu X."/>
        </authorList>
    </citation>
    <scope>NUCLEOTIDE SEQUENCE [LARGE SCALE GENOMIC DNA]</scope>
    <source>
        <strain evidence="9">DSM 26</strain>
    </source>
</reference>
<dbReference type="InterPro" id="IPR010998">
    <property type="entry name" value="Integrase_recombinase_N"/>
</dbReference>
<dbReference type="InterPro" id="IPR028259">
    <property type="entry name" value="AP2-like_int_N"/>
</dbReference>
<dbReference type="Proteomes" id="UP000036780">
    <property type="component" value="Unassembled WGS sequence"/>
</dbReference>
<comment type="similarity">
    <text evidence="1">Belongs to the 'phage' integrase family.</text>
</comment>
<evidence type="ECO:0000256" key="2">
    <source>
        <dbReference type="ARBA" id="ARBA00022908"/>
    </source>
</evidence>
<dbReference type="Gene3D" id="1.10.150.130">
    <property type="match status" value="1"/>
</dbReference>
<comment type="caution">
    <text evidence="8">The sequence shown here is derived from an EMBL/GenBank/DDBJ whole genome shotgun (WGS) entry which is preliminary data.</text>
</comment>
<dbReference type="InterPro" id="IPR002104">
    <property type="entry name" value="Integrase_catalytic"/>
</dbReference>
<dbReference type="InterPro" id="IPR044068">
    <property type="entry name" value="CB"/>
</dbReference>
<dbReference type="InterPro" id="IPR050090">
    <property type="entry name" value="Tyrosine_recombinase_XerCD"/>
</dbReference>
<dbReference type="PATRIC" id="fig|1473.5.peg.1051"/>
<evidence type="ECO:0000256" key="1">
    <source>
        <dbReference type="ARBA" id="ARBA00008857"/>
    </source>
</evidence>
<dbReference type="PANTHER" id="PTHR30349:SF64">
    <property type="entry name" value="PROPHAGE INTEGRASE INTD-RELATED"/>
    <property type="match status" value="1"/>
</dbReference>
<protein>
    <submittedName>
        <fullName evidence="8">Integrase</fullName>
    </submittedName>
</protein>
<dbReference type="RefSeq" id="WP_050351835.1">
    <property type="nucleotide sequence ID" value="NZ_CP073011.1"/>
</dbReference>
<proteinExistence type="inferred from homology"/>
<evidence type="ECO:0000256" key="4">
    <source>
        <dbReference type="ARBA" id="ARBA00023172"/>
    </source>
</evidence>
<feature type="domain" description="Tyr recombinase" evidence="6">
    <location>
        <begin position="168"/>
        <end position="362"/>
    </location>
</feature>
<dbReference type="PROSITE" id="PS51900">
    <property type="entry name" value="CB"/>
    <property type="match status" value="1"/>
</dbReference>
<dbReference type="CDD" id="cd01189">
    <property type="entry name" value="INT_ICEBs1_C_like"/>
    <property type="match status" value="1"/>
</dbReference>
<evidence type="ECO:0000256" key="3">
    <source>
        <dbReference type="ARBA" id="ARBA00023125"/>
    </source>
</evidence>
<dbReference type="GO" id="GO:0006310">
    <property type="term" value="P:DNA recombination"/>
    <property type="evidence" value="ECO:0007669"/>
    <property type="project" value="UniProtKB-KW"/>
</dbReference>
<keyword evidence="3 5" id="KW-0238">DNA-binding</keyword>
<dbReference type="GO" id="GO:0015074">
    <property type="term" value="P:DNA integration"/>
    <property type="evidence" value="ECO:0007669"/>
    <property type="project" value="UniProtKB-KW"/>
</dbReference>
<accession>A0A0L0QM04</accession>
<gene>
    <name evidence="8" type="ORF">AFK71_12405</name>
</gene>
<dbReference type="Gene3D" id="1.10.443.10">
    <property type="entry name" value="Intergrase catalytic core"/>
    <property type="match status" value="1"/>
</dbReference>
<organism evidence="8 9">
    <name type="scientific">Virgibacillus pantothenticus</name>
    <dbReference type="NCBI Taxonomy" id="1473"/>
    <lineage>
        <taxon>Bacteria</taxon>
        <taxon>Bacillati</taxon>
        <taxon>Bacillota</taxon>
        <taxon>Bacilli</taxon>
        <taxon>Bacillales</taxon>
        <taxon>Bacillaceae</taxon>
        <taxon>Virgibacillus</taxon>
    </lineage>
</organism>
<dbReference type="GO" id="GO:0003677">
    <property type="term" value="F:DNA binding"/>
    <property type="evidence" value="ECO:0007669"/>
    <property type="project" value="UniProtKB-UniRule"/>
</dbReference>
<dbReference type="InterPro" id="IPR013762">
    <property type="entry name" value="Integrase-like_cat_sf"/>
</dbReference>
<dbReference type="SUPFAM" id="SSF56349">
    <property type="entry name" value="DNA breaking-rejoining enzymes"/>
    <property type="match status" value="1"/>
</dbReference>
<evidence type="ECO:0000313" key="9">
    <source>
        <dbReference type="Proteomes" id="UP000036780"/>
    </source>
</evidence>
<dbReference type="OrthoDB" id="9803188at2"/>
<dbReference type="Pfam" id="PF14659">
    <property type="entry name" value="Phage_int_SAM_3"/>
    <property type="match status" value="1"/>
</dbReference>